<keyword evidence="4 6" id="KW-1133">Transmembrane helix</keyword>
<evidence type="ECO:0000313" key="9">
    <source>
        <dbReference type="Proteomes" id="UP000230886"/>
    </source>
</evidence>
<evidence type="ECO:0000256" key="2">
    <source>
        <dbReference type="ARBA" id="ARBA00022475"/>
    </source>
</evidence>
<dbReference type="EMBL" id="NOVD01000027">
    <property type="protein sequence ID" value="PCK24586.1"/>
    <property type="molecule type" value="Genomic_DNA"/>
</dbReference>
<evidence type="ECO:0000256" key="1">
    <source>
        <dbReference type="ARBA" id="ARBA00004651"/>
    </source>
</evidence>
<comment type="subcellular location">
    <subcellularLocation>
        <location evidence="1">Cell membrane</location>
        <topology evidence="1">Multi-pass membrane protein</topology>
    </subcellularLocation>
</comment>
<proteinExistence type="predicted"/>
<evidence type="ECO:0000256" key="5">
    <source>
        <dbReference type="ARBA" id="ARBA00023136"/>
    </source>
</evidence>
<evidence type="ECO:0000313" key="8">
    <source>
        <dbReference type="EMBL" id="PCK24586.1"/>
    </source>
</evidence>
<feature type="domain" description="Cardiolipin synthase N-terminal" evidence="7">
    <location>
        <begin position="28"/>
        <end position="70"/>
    </location>
</feature>
<feature type="transmembrane region" description="Helical" evidence="6">
    <location>
        <begin position="12"/>
        <end position="36"/>
    </location>
</feature>
<organism evidence="8 9">
    <name type="scientific">Rhodococcus qingshengii</name>
    <dbReference type="NCBI Taxonomy" id="334542"/>
    <lineage>
        <taxon>Bacteria</taxon>
        <taxon>Bacillati</taxon>
        <taxon>Actinomycetota</taxon>
        <taxon>Actinomycetes</taxon>
        <taxon>Mycobacteriales</taxon>
        <taxon>Nocardiaceae</taxon>
        <taxon>Rhodococcus</taxon>
        <taxon>Rhodococcus erythropolis group</taxon>
    </lineage>
</organism>
<sequence length="79" mass="8962">MNESTPNPTIPLRMDITFTVFVLAWIFITISALVAIVRTDFDRLGSKFWWSALVIAVPVLGALVWLLFGRPPRDSRSRT</sequence>
<keyword evidence="3 6" id="KW-0812">Transmembrane</keyword>
<keyword evidence="5 6" id="KW-0472">Membrane</keyword>
<dbReference type="Pfam" id="PF13396">
    <property type="entry name" value="PLDc_N"/>
    <property type="match status" value="1"/>
</dbReference>
<dbReference type="GO" id="GO:0005886">
    <property type="term" value="C:plasma membrane"/>
    <property type="evidence" value="ECO:0007669"/>
    <property type="project" value="UniProtKB-SubCell"/>
</dbReference>
<dbReference type="RefSeq" id="WP_099698326.1">
    <property type="nucleotide sequence ID" value="NZ_NOVD01000027.1"/>
</dbReference>
<comment type="caution">
    <text evidence="8">The sequence shown here is derived from an EMBL/GenBank/DDBJ whole genome shotgun (WGS) entry which is preliminary data.</text>
</comment>
<gene>
    <name evidence="8" type="ORF">CHR55_25165</name>
</gene>
<name>A0A2A5J5F0_RHOSG</name>
<evidence type="ECO:0000259" key="7">
    <source>
        <dbReference type="Pfam" id="PF13396"/>
    </source>
</evidence>
<dbReference type="AlphaFoldDB" id="A0A2A5J5F0"/>
<evidence type="ECO:0000256" key="3">
    <source>
        <dbReference type="ARBA" id="ARBA00022692"/>
    </source>
</evidence>
<protein>
    <recommendedName>
        <fullName evidence="7">Cardiolipin synthase N-terminal domain-containing protein</fullName>
    </recommendedName>
</protein>
<keyword evidence="2" id="KW-1003">Cell membrane</keyword>
<feature type="transmembrane region" description="Helical" evidence="6">
    <location>
        <begin position="48"/>
        <end position="68"/>
    </location>
</feature>
<reference evidence="8 9" key="1">
    <citation type="submission" date="2017-07" db="EMBL/GenBank/DDBJ databases">
        <title>Draft sequence of Rhodococcus enclensis 23b-28.</title>
        <authorList>
            <person name="Besaury L."/>
            <person name="Sancelme M."/>
            <person name="Amato P."/>
            <person name="Lallement A."/>
            <person name="Delort A.-M."/>
        </authorList>
    </citation>
    <scope>NUCLEOTIDE SEQUENCE [LARGE SCALE GENOMIC DNA]</scope>
    <source>
        <strain evidence="8 9">23b-28</strain>
    </source>
</reference>
<evidence type="ECO:0000256" key="6">
    <source>
        <dbReference type="SAM" id="Phobius"/>
    </source>
</evidence>
<accession>A0A2A5J5F0</accession>
<dbReference type="Proteomes" id="UP000230886">
    <property type="component" value="Unassembled WGS sequence"/>
</dbReference>
<dbReference type="InterPro" id="IPR027379">
    <property type="entry name" value="CLS_N"/>
</dbReference>
<evidence type="ECO:0000256" key="4">
    <source>
        <dbReference type="ARBA" id="ARBA00022989"/>
    </source>
</evidence>